<dbReference type="EMBL" id="QVFU01000045">
    <property type="protein sequence ID" value="RFS43763.1"/>
    <property type="molecule type" value="Genomic_DNA"/>
</dbReference>
<keyword evidence="3" id="KW-1185">Reference proteome</keyword>
<evidence type="ECO:0000313" key="3">
    <source>
        <dbReference type="Proteomes" id="UP000262621"/>
    </source>
</evidence>
<sequence>MCGLASRSVAAPSHLIKSRADQSLLDEIRRWREGMVRTRYARPSRLPLDAVPGWNTGVAEPAFTHGSGRFFAVRGHSVRTEDGRRAWMQPMVDQPEIGLLAIAVTPSDRGYAALVQAKAEPGNINGIQLSPTVQATRSNRERVHGGRPVPYLDLFDPATADVIVDSRQSEHGGVFWQKRNRVMIVRTPRFEPDVGFRWIELADLLALLHDDDLVHADTRAVLGCAPWTLPSGFAAAGARIPILPRTLSGAARCDVRPLARWLSAERARQSSVSVSVALPDLAGWGRSADALRRDDGTGFEVVAVSVDAAGREVDTWCQPMVRPVGLGVVGLAVCDRGGQLNLLMQACPEPGLVDDVELGPTVQIAGGEAPRSGAEADLLALLLDRPMEAVLFDAVLSDEGGRFLHSRCRHLVVLVDDCDAPVGFRWCPVSEVIAMLVHSHQVNMQARSALVCLVGAVAGEPLSRSEPVPRPAARTAA</sequence>
<dbReference type="Gene3D" id="3.90.79.40">
    <property type="entry name" value="EvaA sugar 2,3-dehydratase subunit"/>
    <property type="match status" value="2"/>
</dbReference>
<protein>
    <submittedName>
        <fullName evidence="2">NDP-hexose 2,3-dehydratase</fullName>
    </submittedName>
</protein>
<dbReference type="Pfam" id="PF03559">
    <property type="entry name" value="Hexose_dehydrat"/>
    <property type="match status" value="2"/>
</dbReference>
<accession>A0A372FSR6</accession>
<dbReference type="Proteomes" id="UP000262621">
    <property type="component" value="Unassembled WGS sequence"/>
</dbReference>
<evidence type="ECO:0000313" key="2">
    <source>
        <dbReference type="EMBL" id="RFS43763.1"/>
    </source>
</evidence>
<dbReference type="InterPro" id="IPR005212">
    <property type="entry name" value="EvaA-like"/>
</dbReference>
<feature type="domain" description="dTDP-4-dehydro-6-deoxy-alpha-D-glucopyranose 2,3-dehydratase" evidence="1">
    <location>
        <begin position="258"/>
        <end position="453"/>
    </location>
</feature>
<name>A0A372FSR6_9ACTN</name>
<evidence type="ECO:0000259" key="1">
    <source>
        <dbReference type="Pfam" id="PF03559"/>
    </source>
</evidence>
<dbReference type="AlphaFoldDB" id="A0A372FSR6"/>
<dbReference type="InterPro" id="IPR038153">
    <property type="entry name" value="EvaA-like_sf"/>
</dbReference>
<organism evidence="2 3">
    <name type="scientific">Micromonospora craniellae</name>
    <dbReference type="NCBI Taxonomy" id="2294034"/>
    <lineage>
        <taxon>Bacteria</taxon>
        <taxon>Bacillati</taxon>
        <taxon>Actinomycetota</taxon>
        <taxon>Actinomycetes</taxon>
        <taxon>Micromonosporales</taxon>
        <taxon>Micromonosporaceae</taxon>
        <taxon>Micromonospora</taxon>
    </lineage>
</organism>
<reference evidence="2 3" key="1">
    <citation type="submission" date="2018-08" db="EMBL/GenBank/DDBJ databases">
        <title>Verrucosispora craniellae sp. nov., isolated from a marine sponge in the South China Sea.</title>
        <authorList>
            <person name="Li L."/>
            <person name="Lin H.W."/>
        </authorList>
    </citation>
    <scope>NUCLEOTIDE SEQUENCE [LARGE SCALE GENOMIC DNA]</scope>
    <source>
        <strain evidence="2 3">LHW63014</strain>
    </source>
</reference>
<feature type="domain" description="dTDP-4-dehydro-6-deoxy-alpha-D-glucopyranose 2,3-dehydratase" evidence="1">
    <location>
        <begin position="27"/>
        <end position="224"/>
    </location>
</feature>
<proteinExistence type="predicted"/>
<dbReference type="GO" id="GO:0016829">
    <property type="term" value="F:lyase activity"/>
    <property type="evidence" value="ECO:0007669"/>
    <property type="project" value="InterPro"/>
</dbReference>
<comment type="caution">
    <text evidence="2">The sequence shown here is derived from an EMBL/GenBank/DDBJ whole genome shotgun (WGS) entry which is preliminary data.</text>
</comment>
<gene>
    <name evidence="2" type="ORF">D0Q02_25850</name>
</gene>